<proteinExistence type="predicted"/>
<dbReference type="EMBL" id="PCRH01000066">
    <property type="protein sequence ID" value="PIP16884.1"/>
    <property type="molecule type" value="Genomic_DNA"/>
</dbReference>
<dbReference type="AlphaFoldDB" id="A0A2G9YCE4"/>
<reference evidence="1 2" key="1">
    <citation type="submission" date="2017-09" db="EMBL/GenBank/DDBJ databases">
        <title>Depth-based differentiation of microbial function through sediment-hosted aquifers and enrichment of novel symbionts in the deep terrestrial subsurface.</title>
        <authorList>
            <person name="Probst A.J."/>
            <person name="Ladd B."/>
            <person name="Jarett J.K."/>
            <person name="Geller-Mcgrath D.E."/>
            <person name="Sieber C.M."/>
            <person name="Emerson J.B."/>
            <person name="Anantharaman K."/>
            <person name="Thomas B.C."/>
            <person name="Malmstrom R."/>
            <person name="Stieglmeier M."/>
            <person name="Klingl A."/>
            <person name="Woyke T."/>
            <person name="Ryan C.M."/>
            <person name="Banfield J.F."/>
        </authorList>
    </citation>
    <scope>NUCLEOTIDE SEQUENCE [LARGE SCALE GENOMIC DNA]</scope>
    <source>
        <strain evidence="1">CG23_combo_of_CG06-09_8_20_14_all_37_13</strain>
    </source>
</reference>
<sequence length="109" mass="12288">KYHGSGYDYIQPSCPKIDLSNYAGLLECGCNFLVCENINIAKKEQVSPNEFVFTVQFVNKDGSLVKSYPYCCGEEPPEGEANIPKTEFEYRVEKVSADFFVITPLLYVP</sequence>
<feature type="non-terminal residue" evidence="1">
    <location>
        <position position="1"/>
    </location>
</feature>
<gene>
    <name evidence="1" type="ORF">COX44_03020</name>
</gene>
<comment type="caution">
    <text evidence="1">The sequence shown here is derived from an EMBL/GenBank/DDBJ whole genome shotgun (WGS) entry which is preliminary data.</text>
</comment>
<name>A0A2G9YCE4_9BACT</name>
<dbReference type="Proteomes" id="UP000231480">
    <property type="component" value="Unassembled WGS sequence"/>
</dbReference>
<evidence type="ECO:0000313" key="1">
    <source>
        <dbReference type="EMBL" id="PIP16884.1"/>
    </source>
</evidence>
<accession>A0A2G9YCE4</accession>
<protein>
    <submittedName>
        <fullName evidence="1">Uncharacterized protein</fullName>
    </submittedName>
</protein>
<evidence type="ECO:0000313" key="2">
    <source>
        <dbReference type="Proteomes" id="UP000231480"/>
    </source>
</evidence>
<organism evidence="1 2">
    <name type="scientific">Candidatus Portnoybacteria bacterium CG23_combo_of_CG06-09_8_20_14_all_37_13</name>
    <dbReference type="NCBI Taxonomy" id="1974819"/>
    <lineage>
        <taxon>Bacteria</taxon>
        <taxon>Candidatus Portnoyibacteriota</taxon>
    </lineage>
</organism>